<sequence>MSVFSSLVRRWDAQQAAYITDRDERFQVMLDVLAAGPGKDGALVVVDLGCGPGSLAARILERFPDAVVVGVDYDPVQLRLAAIALEPFGDRFMPVDADLASPGWSSALPVERIDAAVSSTALHWLPPAGLVAVYAELAGLVREDGVVLDADHLRFDEATQPLLSALAAGDDARTQEAARAAGVPTWDEWWYEALTVPELAAHADERDRRFRDRPAPPDSPLALHLEALRAAGFRETGTVWQLYDDYVVLARR</sequence>
<gene>
    <name evidence="4" type="ORF">GCM10022202_08910</name>
</gene>
<dbReference type="Proteomes" id="UP001410795">
    <property type="component" value="Unassembled WGS sequence"/>
</dbReference>
<organism evidence="4 5">
    <name type="scientific">Microbacterium marinilacus</name>
    <dbReference type="NCBI Taxonomy" id="415209"/>
    <lineage>
        <taxon>Bacteria</taxon>
        <taxon>Bacillati</taxon>
        <taxon>Actinomycetota</taxon>
        <taxon>Actinomycetes</taxon>
        <taxon>Micrococcales</taxon>
        <taxon>Microbacteriaceae</taxon>
        <taxon>Microbacterium</taxon>
    </lineage>
</organism>
<dbReference type="InterPro" id="IPR029063">
    <property type="entry name" value="SAM-dependent_MTases_sf"/>
</dbReference>
<evidence type="ECO:0000256" key="1">
    <source>
        <dbReference type="ARBA" id="ARBA00022603"/>
    </source>
</evidence>
<proteinExistence type="predicted"/>
<dbReference type="PANTHER" id="PTHR43861">
    <property type="entry name" value="TRANS-ACONITATE 2-METHYLTRANSFERASE-RELATED"/>
    <property type="match status" value="1"/>
</dbReference>
<keyword evidence="1 4" id="KW-0489">Methyltransferase</keyword>
<accession>A0ABP7B8L4</accession>
<evidence type="ECO:0000313" key="5">
    <source>
        <dbReference type="Proteomes" id="UP001410795"/>
    </source>
</evidence>
<dbReference type="Pfam" id="PF13649">
    <property type="entry name" value="Methyltransf_25"/>
    <property type="match status" value="1"/>
</dbReference>
<evidence type="ECO:0000313" key="4">
    <source>
        <dbReference type="EMBL" id="GAA3651443.1"/>
    </source>
</evidence>
<dbReference type="GO" id="GO:0008168">
    <property type="term" value="F:methyltransferase activity"/>
    <property type="evidence" value="ECO:0007669"/>
    <property type="project" value="UniProtKB-KW"/>
</dbReference>
<evidence type="ECO:0000259" key="3">
    <source>
        <dbReference type="Pfam" id="PF13649"/>
    </source>
</evidence>
<dbReference type="PANTHER" id="PTHR43861:SF1">
    <property type="entry name" value="TRANS-ACONITATE 2-METHYLTRANSFERASE"/>
    <property type="match status" value="1"/>
</dbReference>
<dbReference type="CDD" id="cd02440">
    <property type="entry name" value="AdoMet_MTases"/>
    <property type="match status" value="1"/>
</dbReference>
<dbReference type="InterPro" id="IPR041698">
    <property type="entry name" value="Methyltransf_25"/>
</dbReference>
<feature type="domain" description="Methyltransferase" evidence="3">
    <location>
        <begin position="45"/>
        <end position="145"/>
    </location>
</feature>
<comment type="caution">
    <text evidence="4">The sequence shown here is derived from an EMBL/GenBank/DDBJ whole genome shotgun (WGS) entry which is preliminary data.</text>
</comment>
<protein>
    <submittedName>
        <fullName evidence="4">Class I SAM-dependent methyltransferase</fullName>
    </submittedName>
</protein>
<keyword evidence="2" id="KW-0808">Transferase</keyword>
<keyword evidence="5" id="KW-1185">Reference proteome</keyword>
<dbReference type="GO" id="GO:0032259">
    <property type="term" value="P:methylation"/>
    <property type="evidence" value="ECO:0007669"/>
    <property type="project" value="UniProtKB-KW"/>
</dbReference>
<dbReference type="EMBL" id="BAAAYV010000005">
    <property type="protein sequence ID" value="GAA3651443.1"/>
    <property type="molecule type" value="Genomic_DNA"/>
</dbReference>
<dbReference type="Gene3D" id="3.40.50.150">
    <property type="entry name" value="Vaccinia Virus protein VP39"/>
    <property type="match status" value="1"/>
</dbReference>
<reference evidence="5" key="1">
    <citation type="journal article" date="2019" name="Int. J. Syst. Evol. Microbiol.">
        <title>The Global Catalogue of Microorganisms (GCM) 10K type strain sequencing project: providing services to taxonomists for standard genome sequencing and annotation.</title>
        <authorList>
            <consortium name="The Broad Institute Genomics Platform"/>
            <consortium name="The Broad Institute Genome Sequencing Center for Infectious Disease"/>
            <person name="Wu L."/>
            <person name="Ma J."/>
        </authorList>
    </citation>
    <scope>NUCLEOTIDE SEQUENCE [LARGE SCALE GENOMIC DNA]</scope>
    <source>
        <strain evidence="5">JCM 16546</strain>
    </source>
</reference>
<dbReference type="RefSeq" id="WP_221855697.1">
    <property type="nucleotide sequence ID" value="NZ_BAAAYV010000005.1"/>
</dbReference>
<name>A0ABP7B8L4_9MICO</name>
<evidence type="ECO:0000256" key="2">
    <source>
        <dbReference type="ARBA" id="ARBA00022679"/>
    </source>
</evidence>
<dbReference type="SUPFAM" id="SSF53335">
    <property type="entry name" value="S-adenosyl-L-methionine-dependent methyltransferases"/>
    <property type="match status" value="1"/>
</dbReference>